<feature type="domain" description="PAS" evidence="7">
    <location>
        <begin position="202"/>
        <end position="273"/>
    </location>
</feature>
<dbReference type="InterPro" id="IPR035965">
    <property type="entry name" value="PAS-like_dom_sf"/>
</dbReference>
<comment type="subcellular location">
    <subcellularLocation>
        <location evidence="1">Cell membrane</location>
        <topology evidence="1">Multi-pass membrane protein</topology>
    </subcellularLocation>
</comment>
<feature type="transmembrane region" description="Helical" evidence="6">
    <location>
        <begin position="70"/>
        <end position="91"/>
    </location>
</feature>
<dbReference type="CDD" id="cd00130">
    <property type="entry name" value="PAS"/>
    <property type="match status" value="1"/>
</dbReference>
<feature type="transmembrane region" description="Helical" evidence="6">
    <location>
        <begin position="133"/>
        <end position="155"/>
    </location>
</feature>
<dbReference type="InterPro" id="IPR001610">
    <property type="entry name" value="PAC"/>
</dbReference>
<feature type="domain" description="PAC" evidence="8">
    <location>
        <begin position="277"/>
        <end position="329"/>
    </location>
</feature>
<feature type="domain" description="PAS" evidence="7">
    <location>
        <begin position="330"/>
        <end position="366"/>
    </location>
</feature>
<dbReference type="GO" id="GO:0071555">
    <property type="term" value="P:cell wall organization"/>
    <property type="evidence" value="ECO:0007669"/>
    <property type="project" value="InterPro"/>
</dbReference>
<feature type="transmembrane region" description="Helical" evidence="6">
    <location>
        <begin position="7"/>
        <end position="24"/>
    </location>
</feature>
<dbReference type="NCBIfam" id="TIGR00229">
    <property type="entry name" value="sensory_box"/>
    <property type="match status" value="1"/>
</dbReference>
<dbReference type="GO" id="GO:0005886">
    <property type="term" value="C:plasma membrane"/>
    <property type="evidence" value="ECO:0007669"/>
    <property type="project" value="UniProtKB-SubCell"/>
</dbReference>
<evidence type="ECO:0000313" key="9">
    <source>
        <dbReference type="EMBL" id="RIE10389.1"/>
    </source>
</evidence>
<organism evidence="9 10">
    <name type="scientific">Candidatus Cryosericum odellii</name>
    <dbReference type="NCBI Taxonomy" id="2290917"/>
    <lineage>
        <taxon>Bacteria</taxon>
        <taxon>Pseudomonadati</taxon>
        <taxon>Caldisericota/Cryosericota group</taxon>
        <taxon>Candidatus Cryosericota</taxon>
        <taxon>Candidatus Cryosericia</taxon>
        <taxon>Candidatus Cryosericales</taxon>
        <taxon>Candidatus Cryosericaceae</taxon>
        <taxon>Candidatus Cryosericum</taxon>
    </lineage>
</organism>
<keyword evidence="10" id="KW-1185">Reference proteome</keyword>
<evidence type="ECO:0000256" key="4">
    <source>
        <dbReference type="ARBA" id="ARBA00022989"/>
    </source>
</evidence>
<keyword evidence="3 6" id="KW-0812">Transmembrane</keyword>
<dbReference type="InterPro" id="IPR011620">
    <property type="entry name" value="Sig_transdc_His_kinase_LytS_TM"/>
</dbReference>
<dbReference type="SUPFAM" id="SSF55785">
    <property type="entry name" value="PYP-like sensor domain (PAS domain)"/>
    <property type="match status" value="2"/>
</dbReference>
<feature type="transmembrane region" description="Helical" evidence="6">
    <location>
        <begin position="103"/>
        <end position="121"/>
    </location>
</feature>
<dbReference type="PANTHER" id="PTHR44757">
    <property type="entry name" value="DIGUANYLATE CYCLASE DGCP"/>
    <property type="match status" value="1"/>
</dbReference>
<protein>
    <submittedName>
        <fullName evidence="9">PAS domain S-box protein</fullName>
    </submittedName>
</protein>
<evidence type="ECO:0000256" key="6">
    <source>
        <dbReference type="SAM" id="Phobius"/>
    </source>
</evidence>
<dbReference type="Gene3D" id="3.30.450.20">
    <property type="entry name" value="PAS domain"/>
    <property type="match status" value="2"/>
</dbReference>
<sequence>MTSGPFGALVCNTALLLLLVYVYDLLNAFHWVSRSWIRQVITGIAIGTIGIFVMLMPWTFATGIIFDTRSILLALSGLFFGTIPTIIAILMTSAYRMALGGSGMWTGVLLIVASGAIGLAWRRAQKRQLASLSFWTLYSLGLVVHVVMLALLFTLPLQTALQIIASITFPVLVVFPIATAAYGTLMVERLRREQGAAAVRESESKFRALFEQAAVGVAKAEARTGRLVLFNQHFADLLGYSPEELLGMNLQTITHPDDRAETPRKMEELASGRISSFAQVKRYVRKDGGIIWVNITISPLWAKGDPPDFAMASVEDITNRKRAEEALAISEERYRTLFESMRIGVLYFGPDGVIMSANPAAVSMLG</sequence>
<evidence type="ECO:0000313" key="10">
    <source>
        <dbReference type="Proteomes" id="UP000266260"/>
    </source>
</evidence>
<feature type="transmembrane region" description="Helical" evidence="6">
    <location>
        <begin position="161"/>
        <end position="185"/>
    </location>
</feature>
<dbReference type="Pfam" id="PF13426">
    <property type="entry name" value="PAS_9"/>
    <property type="match status" value="1"/>
</dbReference>
<gene>
    <name evidence="9" type="ORF">SMC6_01255</name>
</gene>
<evidence type="ECO:0000256" key="3">
    <source>
        <dbReference type="ARBA" id="ARBA00022692"/>
    </source>
</evidence>
<evidence type="ECO:0000256" key="2">
    <source>
        <dbReference type="ARBA" id="ARBA00022475"/>
    </source>
</evidence>
<reference evidence="9 10" key="1">
    <citation type="submission" date="2018-09" db="EMBL/GenBank/DDBJ databases">
        <title>Discovery and Ecogenomic Context for Candidatus Cryosericales, a Global Caldiserica Order Active in Thawing Permafrost.</title>
        <authorList>
            <person name="Martinez M.A."/>
            <person name="Woodcroft B.J."/>
            <person name="Ignacio Espinoza J.C."/>
            <person name="Zayed A."/>
            <person name="Singleton C.M."/>
            <person name="Boyd J."/>
            <person name="Li Y.-F."/>
            <person name="Purvine S."/>
            <person name="Maughan H."/>
            <person name="Hodgkins S.B."/>
            <person name="Anderson D."/>
            <person name="Sederholm M."/>
            <person name="Temperton B."/>
            <person name="Saleska S.R."/>
            <person name="Tyson G.W."/>
            <person name="Rich V.I."/>
        </authorList>
    </citation>
    <scope>NUCLEOTIDE SEQUENCE [LARGE SCALE GENOMIC DNA]</scope>
    <source>
        <strain evidence="9 10">SMC6</strain>
    </source>
</reference>
<accession>A0A398DA38</accession>
<evidence type="ECO:0000256" key="5">
    <source>
        <dbReference type="ARBA" id="ARBA00023136"/>
    </source>
</evidence>
<evidence type="ECO:0000259" key="7">
    <source>
        <dbReference type="PROSITE" id="PS50112"/>
    </source>
</evidence>
<dbReference type="EMBL" id="QXIT01000027">
    <property type="protein sequence ID" value="RIE10389.1"/>
    <property type="molecule type" value="Genomic_DNA"/>
</dbReference>
<dbReference type="AlphaFoldDB" id="A0A398DA38"/>
<dbReference type="InterPro" id="IPR000014">
    <property type="entry name" value="PAS"/>
</dbReference>
<keyword evidence="2" id="KW-1003">Cell membrane</keyword>
<dbReference type="PROSITE" id="PS50112">
    <property type="entry name" value="PAS"/>
    <property type="match status" value="2"/>
</dbReference>
<dbReference type="Proteomes" id="UP000266260">
    <property type="component" value="Unassembled WGS sequence"/>
</dbReference>
<dbReference type="InterPro" id="IPR052155">
    <property type="entry name" value="Biofilm_reg_signaling"/>
</dbReference>
<dbReference type="InterPro" id="IPR000700">
    <property type="entry name" value="PAS-assoc_C"/>
</dbReference>
<dbReference type="Pfam" id="PF13188">
    <property type="entry name" value="PAS_8"/>
    <property type="match status" value="1"/>
</dbReference>
<dbReference type="GO" id="GO:0000155">
    <property type="term" value="F:phosphorelay sensor kinase activity"/>
    <property type="evidence" value="ECO:0007669"/>
    <property type="project" value="InterPro"/>
</dbReference>
<comment type="caution">
    <text evidence="9">The sequence shown here is derived from an EMBL/GenBank/DDBJ whole genome shotgun (WGS) entry which is preliminary data.</text>
</comment>
<keyword evidence="5 6" id="KW-0472">Membrane</keyword>
<evidence type="ECO:0000259" key="8">
    <source>
        <dbReference type="PROSITE" id="PS50113"/>
    </source>
</evidence>
<feature type="transmembrane region" description="Helical" evidence="6">
    <location>
        <begin position="36"/>
        <end position="58"/>
    </location>
</feature>
<dbReference type="PANTHER" id="PTHR44757:SF2">
    <property type="entry name" value="BIOFILM ARCHITECTURE MAINTENANCE PROTEIN MBAA"/>
    <property type="match status" value="1"/>
</dbReference>
<dbReference type="PROSITE" id="PS50113">
    <property type="entry name" value="PAC"/>
    <property type="match status" value="1"/>
</dbReference>
<dbReference type="Pfam" id="PF07694">
    <property type="entry name" value="5TM-5TMR_LYT"/>
    <property type="match status" value="1"/>
</dbReference>
<evidence type="ECO:0000256" key="1">
    <source>
        <dbReference type="ARBA" id="ARBA00004651"/>
    </source>
</evidence>
<dbReference type="SMART" id="SM00091">
    <property type="entry name" value="PAS"/>
    <property type="match status" value="1"/>
</dbReference>
<name>A0A398DA38_9BACT</name>
<feature type="non-terminal residue" evidence="9">
    <location>
        <position position="366"/>
    </location>
</feature>
<keyword evidence="4 6" id="KW-1133">Transmembrane helix</keyword>
<dbReference type="SMART" id="SM00086">
    <property type="entry name" value="PAC"/>
    <property type="match status" value="1"/>
</dbReference>
<proteinExistence type="predicted"/>
<dbReference type="RefSeq" id="WP_119175382.1">
    <property type="nucleotide sequence ID" value="NZ_QXIT01000027.1"/>
</dbReference>